<dbReference type="Proteomes" id="UP000318578">
    <property type="component" value="Unassembled WGS sequence"/>
</dbReference>
<dbReference type="InterPro" id="IPR032465">
    <property type="entry name" value="ACMSD"/>
</dbReference>
<dbReference type="AlphaFoldDB" id="A0A558A3D0"/>
<reference evidence="3 4" key="1">
    <citation type="submission" date="2019-07" db="EMBL/GenBank/DDBJ databases">
        <title>New species of Amycolatopsis and Streptomyces.</title>
        <authorList>
            <person name="Duangmal K."/>
            <person name="Teo W.F.A."/>
            <person name="Lipun K."/>
        </authorList>
    </citation>
    <scope>NUCLEOTIDE SEQUENCE [LARGE SCALE GENOMIC DNA]</scope>
    <source>
        <strain evidence="3 4">JCM 30562</strain>
    </source>
</reference>
<comment type="caution">
    <text evidence="3">The sequence shown here is derived from an EMBL/GenBank/DDBJ whole genome shotgun (WGS) entry which is preliminary data.</text>
</comment>
<dbReference type="Gene3D" id="3.20.20.140">
    <property type="entry name" value="Metal-dependent hydrolases"/>
    <property type="match status" value="1"/>
</dbReference>
<sequence length="357" mass="40368">MTTTEPRQRTALFDADIHPTVPADRLAEKLPEPWRTRFQTFGTRIAPPPAMYPRVRNGGMRLDSYPANGIPGSDLGMLREQVLDEYGVGYGVLIPLQAHSYGAEQPDYAHALCHALNECLREDFLDPEPRLVTSICVPHEAPEQAIAEIEHYAGDPRFVQVLFPGGAETFLGHQKYLPIYRAAARAGLPVAIHLGGIEQHRGDGWPSFYLEHHAWFGNVMAMVAANLICEGVFEDVPDLQIVLVEGGIAWSAPLMWSLDAAWPKLRADVPKLRRKPSEYFREHFWFSTQPIEEPPEPRHLATALAHTGMTDRILFASDYPHWDFDSPATALRDLPKELRQPIMTDNAYRLYHRLERP</sequence>
<accession>A0A558A3D0</accession>
<keyword evidence="1" id="KW-0456">Lyase</keyword>
<evidence type="ECO:0000259" key="2">
    <source>
        <dbReference type="Pfam" id="PF04909"/>
    </source>
</evidence>
<dbReference type="PANTHER" id="PTHR21240:SF28">
    <property type="entry name" value="ISO-OROTATE DECARBOXYLASE (EUROFUNG)"/>
    <property type="match status" value="1"/>
</dbReference>
<dbReference type="PANTHER" id="PTHR21240">
    <property type="entry name" value="2-AMINO-3-CARBOXYLMUCONATE-6-SEMIALDEHYDE DECARBOXYLASE"/>
    <property type="match status" value="1"/>
</dbReference>
<dbReference type="EMBL" id="VJZA01000056">
    <property type="protein sequence ID" value="TVT18773.1"/>
    <property type="molecule type" value="Genomic_DNA"/>
</dbReference>
<keyword evidence="4" id="KW-1185">Reference proteome</keyword>
<dbReference type="GO" id="GO:0019748">
    <property type="term" value="P:secondary metabolic process"/>
    <property type="evidence" value="ECO:0007669"/>
    <property type="project" value="TreeGrafter"/>
</dbReference>
<dbReference type="SUPFAM" id="SSF51556">
    <property type="entry name" value="Metallo-dependent hydrolases"/>
    <property type="match status" value="1"/>
</dbReference>
<dbReference type="InterPro" id="IPR032466">
    <property type="entry name" value="Metal_Hydrolase"/>
</dbReference>
<feature type="domain" description="Amidohydrolase-related" evidence="2">
    <location>
        <begin position="14"/>
        <end position="352"/>
    </location>
</feature>
<dbReference type="GO" id="GO:0016787">
    <property type="term" value="F:hydrolase activity"/>
    <property type="evidence" value="ECO:0007669"/>
    <property type="project" value="UniProtKB-KW"/>
</dbReference>
<evidence type="ECO:0000313" key="4">
    <source>
        <dbReference type="Proteomes" id="UP000318578"/>
    </source>
</evidence>
<dbReference type="GO" id="GO:0005737">
    <property type="term" value="C:cytoplasm"/>
    <property type="evidence" value="ECO:0007669"/>
    <property type="project" value="TreeGrafter"/>
</dbReference>
<name>A0A558A3D0_9PSEU</name>
<dbReference type="Pfam" id="PF04909">
    <property type="entry name" value="Amidohydro_2"/>
    <property type="match status" value="1"/>
</dbReference>
<dbReference type="InterPro" id="IPR006680">
    <property type="entry name" value="Amidohydro-rel"/>
</dbReference>
<evidence type="ECO:0000313" key="3">
    <source>
        <dbReference type="EMBL" id="TVT18773.1"/>
    </source>
</evidence>
<organism evidence="3 4">
    <name type="scientific">Amycolatopsis acidiphila</name>
    <dbReference type="NCBI Taxonomy" id="715473"/>
    <lineage>
        <taxon>Bacteria</taxon>
        <taxon>Bacillati</taxon>
        <taxon>Actinomycetota</taxon>
        <taxon>Actinomycetes</taxon>
        <taxon>Pseudonocardiales</taxon>
        <taxon>Pseudonocardiaceae</taxon>
        <taxon>Amycolatopsis</taxon>
    </lineage>
</organism>
<proteinExistence type="predicted"/>
<dbReference type="OrthoDB" id="2533941at2"/>
<dbReference type="GO" id="GO:0016831">
    <property type="term" value="F:carboxy-lyase activity"/>
    <property type="evidence" value="ECO:0007669"/>
    <property type="project" value="InterPro"/>
</dbReference>
<keyword evidence="3" id="KW-0378">Hydrolase</keyword>
<evidence type="ECO:0000256" key="1">
    <source>
        <dbReference type="ARBA" id="ARBA00023239"/>
    </source>
</evidence>
<dbReference type="RefSeq" id="WP_144642658.1">
    <property type="nucleotide sequence ID" value="NZ_BNAX01000001.1"/>
</dbReference>
<gene>
    <name evidence="3" type="ORF">FNH06_26705</name>
</gene>
<protein>
    <submittedName>
        <fullName evidence="3">Amidohydrolase</fullName>
    </submittedName>
</protein>